<dbReference type="AlphaFoldDB" id="A0A7I7P7N4"/>
<sequence>MQPLSDDAAKAQVVDAARQIVAVAQLQGVRAGFAFDSCNDQGDPPYMGSLQVVYDLPADTNADTYFQHIASTMTHAGWQVNRRYQYGPKTLEKAGVTAEIAPLAANPGKGRVNIYGECRNMTDHHHDGKTNSTDVTSEVL</sequence>
<reference evidence="1 2" key="1">
    <citation type="journal article" date="2019" name="Emerg. Microbes Infect.">
        <title>Comprehensive subspecies identification of 175 nontuberculous mycobacteria species based on 7547 genomic profiles.</title>
        <authorList>
            <person name="Matsumoto Y."/>
            <person name="Kinjo T."/>
            <person name="Motooka D."/>
            <person name="Nabeya D."/>
            <person name="Jung N."/>
            <person name="Uechi K."/>
            <person name="Horii T."/>
            <person name="Iida T."/>
            <person name="Fujita J."/>
            <person name="Nakamura S."/>
        </authorList>
    </citation>
    <scope>NUCLEOTIDE SEQUENCE [LARGE SCALE GENOMIC DNA]</scope>
    <source>
        <strain evidence="1 2">JCM 16367</strain>
    </source>
</reference>
<organism evidence="1 2">
    <name type="scientific">Mycobacterium noviomagense</name>
    <dbReference type="NCBI Taxonomy" id="459858"/>
    <lineage>
        <taxon>Bacteria</taxon>
        <taxon>Bacillati</taxon>
        <taxon>Actinomycetota</taxon>
        <taxon>Actinomycetes</taxon>
        <taxon>Mycobacteriales</taxon>
        <taxon>Mycobacteriaceae</taxon>
        <taxon>Mycobacterium</taxon>
    </lineage>
</organism>
<dbReference type="EMBL" id="AP022583">
    <property type="protein sequence ID" value="BBY04877.1"/>
    <property type="molecule type" value="Genomic_DNA"/>
</dbReference>
<gene>
    <name evidence="1" type="ORF">MNVI_01950</name>
</gene>
<accession>A0A7I7P7N4</accession>
<name>A0A7I7P7N4_9MYCO</name>
<dbReference type="Proteomes" id="UP000466894">
    <property type="component" value="Chromosome"/>
</dbReference>
<evidence type="ECO:0000313" key="1">
    <source>
        <dbReference type="EMBL" id="BBY04877.1"/>
    </source>
</evidence>
<evidence type="ECO:0000313" key="2">
    <source>
        <dbReference type="Proteomes" id="UP000466894"/>
    </source>
</evidence>
<protein>
    <recommendedName>
        <fullName evidence="3">Lipoprotein LppJ</fullName>
    </recommendedName>
</protein>
<proteinExistence type="predicted"/>
<evidence type="ECO:0008006" key="3">
    <source>
        <dbReference type="Google" id="ProtNLM"/>
    </source>
</evidence>
<dbReference type="KEGG" id="mnv:MNVI_01950"/>